<dbReference type="AlphaFoldDB" id="A0A1B6L6N4"/>
<evidence type="ECO:0000313" key="1">
    <source>
        <dbReference type="EMBL" id="JAT19378.1"/>
    </source>
</evidence>
<sequence length="124" mass="14205">LDHMYAKLRLSCISNVESAVLQTNITDHCMTAVCLEIRKVETDDGSDNSGLNSCVVDYDKLNLRLSNQDWSTVYMSQDASEAFNYFYSILQDNISSCKVNKKVELKVKKLKPWINLVIHKKIKK</sequence>
<organism evidence="1">
    <name type="scientific">Graphocephala atropunctata</name>
    <dbReference type="NCBI Taxonomy" id="36148"/>
    <lineage>
        <taxon>Eukaryota</taxon>
        <taxon>Metazoa</taxon>
        <taxon>Ecdysozoa</taxon>
        <taxon>Arthropoda</taxon>
        <taxon>Hexapoda</taxon>
        <taxon>Insecta</taxon>
        <taxon>Pterygota</taxon>
        <taxon>Neoptera</taxon>
        <taxon>Paraneoptera</taxon>
        <taxon>Hemiptera</taxon>
        <taxon>Auchenorrhyncha</taxon>
        <taxon>Membracoidea</taxon>
        <taxon>Cicadellidae</taxon>
        <taxon>Cicadellinae</taxon>
        <taxon>Cicadellini</taxon>
        <taxon>Graphocephala</taxon>
    </lineage>
</organism>
<feature type="non-terminal residue" evidence="1">
    <location>
        <position position="1"/>
    </location>
</feature>
<gene>
    <name evidence="1" type="ORF">g.50374</name>
</gene>
<reference evidence="1" key="1">
    <citation type="submission" date="2015-11" db="EMBL/GenBank/DDBJ databases">
        <title>De novo transcriptome assembly of four potential Pierce s Disease insect vectors from Arizona vineyards.</title>
        <authorList>
            <person name="Tassone E.E."/>
        </authorList>
    </citation>
    <scope>NUCLEOTIDE SEQUENCE</scope>
</reference>
<proteinExistence type="predicted"/>
<dbReference type="EMBL" id="GEBQ01020599">
    <property type="protein sequence ID" value="JAT19378.1"/>
    <property type="molecule type" value="Transcribed_RNA"/>
</dbReference>
<feature type="non-terminal residue" evidence="1">
    <location>
        <position position="124"/>
    </location>
</feature>
<name>A0A1B6L6N4_9HEMI</name>
<accession>A0A1B6L6N4</accession>
<protein>
    <submittedName>
        <fullName evidence="1">Uncharacterized protein</fullName>
    </submittedName>
</protein>